<dbReference type="InterPro" id="IPR011626">
    <property type="entry name" value="Alpha-macroglobulin_TED"/>
</dbReference>
<dbReference type="Pfam" id="PF07678">
    <property type="entry name" value="TED_complement"/>
    <property type="match status" value="1"/>
</dbReference>
<dbReference type="Gene3D" id="2.60.40.10">
    <property type="entry name" value="Immunoglobulins"/>
    <property type="match status" value="1"/>
</dbReference>
<dbReference type="GO" id="GO:0004866">
    <property type="term" value="F:endopeptidase inhibitor activity"/>
    <property type="evidence" value="ECO:0007669"/>
    <property type="project" value="InterPro"/>
</dbReference>
<reference evidence="2" key="1">
    <citation type="journal article" date="2014" name="Front. Microbiol.">
        <title>High frequency of phylogenetically diverse reductive dehalogenase-homologous genes in deep subseafloor sedimentary metagenomes.</title>
        <authorList>
            <person name="Kawai M."/>
            <person name="Futagami T."/>
            <person name="Toyoda A."/>
            <person name="Takaki Y."/>
            <person name="Nishi S."/>
            <person name="Hori S."/>
            <person name="Arai W."/>
            <person name="Tsubouchi T."/>
            <person name="Morono Y."/>
            <person name="Uchiyama I."/>
            <person name="Ito T."/>
            <person name="Fujiyama A."/>
            <person name="Inagaki F."/>
            <person name="Takami H."/>
        </authorList>
    </citation>
    <scope>NUCLEOTIDE SEQUENCE</scope>
    <source>
        <strain evidence="2">Expedition CK06-06</strain>
    </source>
</reference>
<dbReference type="PANTHER" id="PTHR40094">
    <property type="entry name" value="ALPHA-2-MACROGLOBULIN HOMOLOG"/>
    <property type="match status" value="1"/>
</dbReference>
<gene>
    <name evidence="2" type="ORF">S06H3_04931</name>
</gene>
<dbReference type="SMART" id="SM01360">
    <property type="entry name" value="A2M"/>
    <property type="match status" value="1"/>
</dbReference>
<dbReference type="InterPro" id="IPR001599">
    <property type="entry name" value="Macroglobln_a2"/>
</dbReference>
<dbReference type="EMBL" id="BARV01001775">
    <property type="protein sequence ID" value="GAI00019.1"/>
    <property type="molecule type" value="Genomic_DNA"/>
</dbReference>
<dbReference type="InterPro" id="IPR008930">
    <property type="entry name" value="Terpenoid_cyclase/PrenylTrfase"/>
</dbReference>
<feature type="domain" description="Alpha-2-macroglobulin" evidence="1">
    <location>
        <begin position="92"/>
        <end position="181"/>
    </location>
</feature>
<name>X1M0W8_9ZZZZ</name>
<feature type="non-terminal residue" evidence="2">
    <location>
        <position position="479"/>
    </location>
</feature>
<organism evidence="2">
    <name type="scientific">marine sediment metagenome</name>
    <dbReference type="NCBI Taxonomy" id="412755"/>
    <lineage>
        <taxon>unclassified sequences</taxon>
        <taxon>metagenomes</taxon>
        <taxon>ecological metagenomes</taxon>
    </lineage>
</organism>
<sequence length="479" mass="53433">IAIKVRNSAGKAVACEVSVAVVDMGVLNLIGYKTPDAFNIFYSHRPLSVKTSETRSYVIEEIDLSAKGVSPGGDGGMEKFAGMPIRERLVPTAYWNPAVEIGLEGGEIDFELPDNLTTFKIMVTALTKDSLFGSGEEKLTVKKPLLLKSALPGFARMGDSFEAGVVVYNYTGEEGEVELLAQAEGISLKGGKERKVLLRHGESREVRFSFEADRIGEAKLSFKAIMGEYSDGIALNLAVDLPRQTESVALFGDSLKDEEEEILVPEDIYPDIGGVSVAISSSLLSSLKSPFASLLNYPYRCLEQRLSRIFPLILFKNRLENFDFSFPQGQNPDKIVEETLKEVSLYQNPNGGFSFWQDSSYDSPYLTAYTLFILKKAQEAGYRVPSTVMERGSAYLQEFLHGKLKKEKYPYDSASWRSSEAFSLYVLSLMGKPEPAYIEHLYKKRDELPLFARTFLLKTIYLEGNNQAMEEDIVRDLMN</sequence>
<dbReference type="GO" id="GO:0005615">
    <property type="term" value="C:extracellular space"/>
    <property type="evidence" value="ECO:0007669"/>
    <property type="project" value="InterPro"/>
</dbReference>
<dbReference type="AlphaFoldDB" id="X1M0W8"/>
<dbReference type="InterPro" id="IPR013783">
    <property type="entry name" value="Ig-like_fold"/>
</dbReference>
<proteinExistence type="predicted"/>
<dbReference type="InterPro" id="IPR051802">
    <property type="entry name" value="YfhM-like"/>
</dbReference>
<dbReference type="PANTHER" id="PTHR40094:SF1">
    <property type="entry name" value="UBIQUITIN DOMAIN-CONTAINING PROTEIN"/>
    <property type="match status" value="1"/>
</dbReference>
<dbReference type="Gene3D" id="1.50.10.20">
    <property type="match status" value="1"/>
</dbReference>
<dbReference type="Pfam" id="PF00207">
    <property type="entry name" value="A2M"/>
    <property type="match status" value="1"/>
</dbReference>
<dbReference type="SUPFAM" id="SSF48239">
    <property type="entry name" value="Terpenoid cyclases/Protein prenyltransferases"/>
    <property type="match status" value="1"/>
</dbReference>
<feature type="non-terminal residue" evidence="2">
    <location>
        <position position="1"/>
    </location>
</feature>
<evidence type="ECO:0000259" key="1">
    <source>
        <dbReference type="SMART" id="SM01360"/>
    </source>
</evidence>
<evidence type="ECO:0000313" key="2">
    <source>
        <dbReference type="EMBL" id="GAI00019.1"/>
    </source>
</evidence>
<protein>
    <recommendedName>
        <fullName evidence="1">Alpha-2-macroglobulin domain-containing protein</fullName>
    </recommendedName>
</protein>
<accession>X1M0W8</accession>
<comment type="caution">
    <text evidence="2">The sequence shown here is derived from an EMBL/GenBank/DDBJ whole genome shotgun (WGS) entry which is preliminary data.</text>
</comment>